<dbReference type="InterPro" id="IPR026265">
    <property type="entry name" value="LptC"/>
</dbReference>
<name>A0ABU8TS58_9HYPH</name>
<keyword evidence="4" id="KW-1185">Reference proteome</keyword>
<reference evidence="3 4" key="1">
    <citation type="submission" date="2024-02" db="EMBL/GenBank/DDBJ databases">
        <title>Roseibium algae sp. nov., isolated from marine alga (Grateloupia sp.), showing potential in myo-inositol conversion.</title>
        <authorList>
            <person name="Wang Y."/>
        </authorList>
    </citation>
    <scope>NUCLEOTIDE SEQUENCE [LARGE SCALE GENOMIC DNA]</scope>
    <source>
        <strain evidence="3 4">H3510</strain>
    </source>
</reference>
<proteinExistence type="predicted"/>
<protein>
    <submittedName>
        <fullName evidence="3">LPS export ABC transporter periplasmic protein LptC</fullName>
    </submittedName>
</protein>
<dbReference type="NCBIfam" id="TIGR04409">
    <property type="entry name" value="LptC_YrbK"/>
    <property type="match status" value="1"/>
</dbReference>
<dbReference type="InterPro" id="IPR010664">
    <property type="entry name" value="LipoPS_assembly_LptC-rel"/>
</dbReference>
<dbReference type="RefSeq" id="WP_340277104.1">
    <property type="nucleotide sequence ID" value="NZ_JBAKIA010000020.1"/>
</dbReference>
<feature type="region of interest" description="Disordered" evidence="1">
    <location>
        <begin position="1"/>
        <end position="20"/>
    </location>
</feature>
<sequence>MNKTSGQSRATMRLAESRPQKVARRHSTIVKVLRILLPLSGGLILAGMIGTIVIFNILSGLGIGNIRLSSDGLVMDQPELSGHDGERSYKIRAVRAIQRLTDPKIIDLENIHADIVLSPDQSAKLTALNGTYDNGAETLWLYNGLQIEWSEGYTIDMADVNINLKSGALKTSEPIVIRSDQGNIRAGKLAYDQDNGIVRFTDGIKMVLKPGAQGD</sequence>
<keyword evidence="2" id="KW-1133">Transmembrane helix</keyword>
<gene>
    <name evidence="3" type="primary">lptC</name>
    <name evidence="3" type="ORF">V6575_20720</name>
</gene>
<accession>A0ABU8TS58</accession>
<evidence type="ECO:0000313" key="4">
    <source>
        <dbReference type="Proteomes" id="UP001385499"/>
    </source>
</evidence>
<dbReference type="EMBL" id="JBAKIA010000020">
    <property type="protein sequence ID" value="MEJ8476521.1"/>
    <property type="molecule type" value="Genomic_DNA"/>
</dbReference>
<organism evidence="3 4">
    <name type="scientific">Roseibium algae</name>
    <dbReference type="NCBI Taxonomy" id="3123038"/>
    <lineage>
        <taxon>Bacteria</taxon>
        <taxon>Pseudomonadati</taxon>
        <taxon>Pseudomonadota</taxon>
        <taxon>Alphaproteobacteria</taxon>
        <taxon>Hyphomicrobiales</taxon>
        <taxon>Stappiaceae</taxon>
        <taxon>Roseibium</taxon>
    </lineage>
</organism>
<dbReference type="Pfam" id="PF06835">
    <property type="entry name" value="LptC"/>
    <property type="match status" value="1"/>
</dbReference>
<evidence type="ECO:0000256" key="2">
    <source>
        <dbReference type="SAM" id="Phobius"/>
    </source>
</evidence>
<feature type="transmembrane region" description="Helical" evidence="2">
    <location>
        <begin position="35"/>
        <end position="58"/>
    </location>
</feature>
<dbReference type="Proteomes" id="UP001385499">
    <property type="component" value="Unassembled WGS sequence"/>
</dbReference>
<keyword evidence="2" id="KW-0812">Transmembrane</keyword>
<evidence type="ECO:0000256" key="1">
    <source>
        <dbReference type="SAM" id="MobiDB-lite"/>
    </source>
</evidence>
<dbReference type="Gene3D" id="2.60.450.10">
    <property type="entry name" value="Lipopolysaccharide (LPS) transport protein A like domain"/>
    <property type="match status" value="1"/>
</dbReference>
<evidence type="ECO:0000313" key="3">
    <source>
        <dbReference type="EMBL" id="MEJ8476521.1"/>
    </source>
</evidence>
<feature type="compositionally biased region" description="Polar residues" evidence="1">
    <location>
        <begin position="1"/>
        <end position="10"/>
    </location>
</feature>
<comment type="caution">
    <text evidence="3">The sequence shown here is derived from an EMBL/GenBank/DDBJ whole genome shotgun (WGS) entry which is preliminary data.</text>
</comment>
<keyword evidence="2" id="KW-0472">Membrane</keyword>